<accession>A0A9D4RJZ4</accession>
<gene>
    <name evidence="2" type="ORF">DPMN_034318</name>
</gene>
<keyword evidence="3" id="KW-1185">Reference proteome</keyword>
<comment type="caution">
    <text evidence="2">The sequence shown here is derived from an EMBL/GenBank/DDBJ whole genome shotgun (WGS) entry which is preliminary data.</text>
</comment>
<sequence>MSFSFFHLEAEDEFALGWGSQTARGLIRGLPENRTLMQNSGIHRGWFGKASTIYVGETRYVIMTEIRFSVGAITTADTLERHGKIAGGFSREVQETYTNLFSGKKEFRREEDLKAISRRDESVTLPIVACTTLTDCLPCITQRGDIDCLPCVTQRGDTADSLVLVKVDPINPSRLKSTQDTPSQTKSTQVNPSQPKSTQVNPSQPKTP</sequence>
<dbReference type="Proteomes" id="UP000828390">
    <property type="component" value="Unassembled WGS sequence"/>
</dbReference>
<evidence type="ECO:0000313" key="2">
    <source>
        <dbReference type="EMBL" id="KAH3871124.1"/>
    </source>
</evidence>
<name>A0A9D4RJZ4_DREPO</name>
<evidence type="ECO:0000256" key="1">
    <source>
        <dbReference type="SAM" id="MobiDB-lite"/>
    </source>
</evidence>
<reference evidence="2" key="1">
    <citation type="journal article" date="2019" name="bioRxiv">
        <title>The Genome of the Zebra Mussel, Dreissena polymorpha: A Resource for Invasive Species Research.</title>
        <authorList>
            <person name="McCartney M.A."/>
            <person name="Auch B."/>
            <person name="Kono T."/>
            <person name="Mallez S."/>
            <person name="Zhang Y."/>
            <person name="Obille A."/>
            <person name="Becker A."/>
            <person name="Abrahante J.E."/>
            <person name="Garbe J."/>
            <person name="Badalamenti J.P."/>
            <person name="Herman A."/>
            <person name="Mangelson H."/>
            <person name="Liachko I."/>
            <person name="Sullivan S."/>
            <person name="Sone E.D."/>
            <person name="Koren S."/>
            <person name="Silverstein K.A.T."/>
            <person name="Beckman K.B."/>
            <person name="Gohl D.M."/>
        </authorList>
    </citation>
    <scope>NUCLEOTIDE SEQUENCE</scope>
    <source>
        <strain evidence="2">Duluth1</strain>
        <tissue evidence="2">Whole animal</tissue>
    </source>
</reference>
<feature type="compositionally biased region" description="Polar residues" evidence="1">
    <location>
        <begin position="174"/>
        <end position="208"/>
    </location>
</feature>
<reference evidence="2" key="2">
    <citation type="submission" date="2020-11" db="EMBL/GenBank/DDBJ databases">
        <authorList>
            <person name="McCartney M.A."/>
            <person name="Auch B."/>
            <person name="Kono T."/>
            <person name="Mallez S."/>
            <person name="Becker A."/>
            <person name="Gohl D.M."/>
            <person name="Silverstein K.A.T."/>
            <person name="Koren S."/>
            <person name="Bechman K.B."/>
            <person name="Herman A."/>
            <person name="Abrahante J.E."/>
            <person name="Garbe J."/>
        </authorList>
    </citation>
    <scope>NUCLEOTIDE SEQUENCE</scope>
    <source>
        <strain evidence="2">Duluth1</strain>
        <tissue evidence="2">Whole animal</tissue>
    </source>
</reference>
<feature type="region of interest" description="Disordered" evidence="1">
    <location>
        <begin position="172"/>
        <end position="208"/>
    </location>
</feature>
<organism evidence="2 3">
    <name type="scientific">Dreissena polymorpha</name>
    <name type="common">Zebra mussel</name>
    <name type="synonym">Mytilus polymorpha</name>
    <dbReference type="NCBI Taxonomy" id="45954"/>
    <lineage>
        <taxon>Eukaryota</taxon>
        <taxon>Metazoa</taxon>
        <taxon>Spiralia</taxon>
        <taxon>Lophotrochozoa</taxon>
        <taxon>Mollusca</taxon>
        <taxon>Bivalvia</taxon>
        <taxon>Autobranchia</taxon>
        <taxon>Heteroconchia</taxon>
        <taxon>Euheterodonta</taxon>
        <taxon>Imparidentia</taxon>
        <taxon>Neoheterodontei</taxon>
        <taxon>Myida</taxon>
        <taxon>Dreissenoidea</taxon>
        <taxon>Dreissenidae</taxon>
        <taxon>Dreissena</taxon>
    </lineage>
</organism>
<evidence type="ECO:0000313" key="3">
    <source>
        <dbReference type="Proteomes" id="UP000828390"/>
    </source>
</evidence>
<protein>
    <submittedName>
        <fullName evidence="2">Uncharacterized protein</fullName>
    </submittedName>
</protein>
<proteinExistence type="predicted"/>
<dbReference type="EMBL" id="JAIWYP010000002">
    <property type="protein sequence ID" value="KAH3871124.1"/>
    <property type="molecule type" value="Genomic_DNA"/>
</dbReference>
<dbReference type="AlphaFoldDB" id="A0A9D4RJZ4"/>